<feature type="compositionally biased region" description="Acidic residues" evidence="1">
    <location>
        <begin position="33"/>
        <end position="66"/>
    </location>
</feature>
<gene>
    <name evidence="2" type="ORF">J437_LFUL003108</name>
</gene>
<proteinExistence type="predicted"/>
<feature type="compositionally biased region" description="Low complexity" evidence="1">
    <location>
        <begin position="103"/>
        <end position="120"/>
    </location>
</feature>
<reference evidence="2" key="2">
    <citation type="submission" date="2017-10" db="EMBL/GenBank/DDBJ databases">
        <title>Ladona fulva Genome sequencing and assembly.</title>
        <authorList>
            <person name="Murali S."/>
            <person name="Richards S."/>
            <person name="Bandaranaike D."/>
            <person name="Bellair M."/>
            <person name="Blankenburg K."/>
            <person name="Chao H."/>
            <person name="Dinh H."/>
            <person name="Doddapaneni H."/>
            <person name="Dugan-Rocha S."/>
            <person name="Elkadiri S."/>
            <person name="Gnanaolivu R."/>
            <person name="Hernandez B."/>
            <person name="Skinner E."/>
            <person name="Javaid M."/>
            <person name="Lee S."/>
            <person name="Li M."/>
            <person name="Ming W."/>
            <person name="Munidasa M."/>
            <person name="Muniz J."/>
            <person name="Nguyen L."/>
            <person name="Hughes D."/>
            <person name="Osuji N."/>
            <person name="Pu L.-L."/>
            <person name="Puazo M."/>
            <person name="Qu C."/>
            <person name="Quiroz J."/>
            <person name="Raj R."/>
            <person name="Weissenberger G."/>
            <person name="Xin Y."/>
            <person name="Zou X."/>
            <person name="Han Y."/>
            <person name="Worley K."/>
            <person name="Muzny D."/>
            <person name="Gibbs R."/>
        </authorList>
    </citation>
    <scope>NUCLEOTIDE SEQUENCE</scope>
    <source>
        <strain evidence="2">Sampled in the wild</strain>
    </source>
</reference>
<keyword evidence="3" id="KW-1185">Reference proteome</keyword>
<evidence type="ECO:0000313" key="3">
    <source>
        <dbReference type="Proteomes" id="UP000792457"/>
    </source>
</evidence>
<name>A0A8K0NVX6_LADFU</name>
<dbReference type="Proteomes" id="UP000792457">
    <property type="component" value="Unassembled WGS sequence"/>
</dbReference>
<sequence>MANHSASEVGIPNCVFQQEEGSTACGEEKDVSVEGEEKEEVVEEEEEIGEVGGEDAEVTEPEEEGESLGTTTLDEHSLLTTPSPSTESASAENLHEQVSAKHPPLLVSPTVTPPTTQRRA</sequence>
<feature type="region of interest" description="Disordered" evidence="1">
    <location>
        <begin position="20"/>
        <end position="120"/>
    </location>
</feature>
<protein>
    <submittedName>
        <fullName evidence="2">Uncharacterized protein</fullName>
    </submittedName>
</protein>
<feature type="compositionally biased region" description="Low complexity" evidence="1">
    <location>
        <begin position="67"/>
        <end position="92"/>
    </location>
</feature>
<reference evidence="2" key="1">
    <citation type="submission" date="2013-04" db="EMBL/GenBank/DDBJ databases">
        <authorList>
            <person name="Qu J."/>
            <person name="Murali S.C."/>
            <person name="Bandaranaike D."/>
            <person name="Bellair M."/>
            <person name="Blankenburg K."/>
            <person name="Chao H."/>
            <person name="Dinh H."/>
            <person name="Doddapaneni H."/>
            <person name="Downs B."/>
            <person name="Dugan-Rocha S."/>
            <person name="Elkadiri S."/>
            <person name="Gnanaolivu R.D."/>
            <person name="Hernandez B."/>
            <person name="Javaid M."/>
            <person name="Jayaseelan J.C."/>
            <person name="Lee S."/>
            <person name="Li M."/>
            <person name="Ming W."/>
            <person name="Munidasa M."/>
            <person name="Muniz J."/>
            <person name="Nguyen L."/>
            <person name="Ongeri F."/>
            <person name="Osuji N."/>
            <person name="Pu L.-L."/>
            <person name="Puazo M."/>
            <person name="Qu C."/>
            <person name="Quiroz J."/>
            <person name="Raj R."/>
            <person name="Weissenberger G."/>
            <person name="Xin Y."/>
            <person name="Zou X."/>
            <person name="Han Y."/>
            <person name="Richards S."/>
            <person name="Worley K."/>
            <person name="Muzny D."/>
            <person name="Gibbs R."/>
        </authorList>
    </citation>
    <scope>NUCLEOTIDE SEQUENCE</scope>
    <source>
        <strain evidence="2">Sampled in the wild</strain>
    </source>
</reference>
<organism evidence="2 3">
    <name type="scientific">Ladona fulva</name>
    <name type="common">Scarce chaser dragonfly</name>
    <name type="synonym">Libellula fulva</name>
    <dbReference type="NCBI Taxonomy" id="123851"/>
    <lineage>
        <taxon>Eukaryota</taxon>
        <taxon>Metazoa</taxon>
        <taxon>Ecdysozoa</taxon>
        <taxon>Arthropoda</taxon>
        <taxon>Hexapoda</taxon>
        <taxon>Insecta</taxon>
        <taxon>Pterygota</taxon>
        <taxon>Palaeoptera</taxon>
        <taxon>Odonata</taxon>
        <taxon>Epiprocta</taxon>
        <taxon>Anisoptera</taxon>
        <taxon>Libelluloidea</taxon>
        <taxon>Libellulidae</taxon>
        <taxon>Ladona</taxon>
    </lineage>
</organism>
<dbReference type="AlphaFoldDB" id="A0A8K0NVX6"/>
<evidence type="ECO:0000313" key="2">
    <source>
        <dbReference type="EMBL" id="KAG8223743.1"/>
    </source>
</evidence>
<accession>A0A8K0NVX6</accession>
<comment type="caution">
    <text evidence="2">The sequence shown here is derived from an EMBL/GenBank/DDBJ whole genome shotgun (WGS) entry which is preliminary data.</text>
</comment>
<dbReference type="EMBL" id="KZ308172">
    <property type="protein sequence ID" value="KAG8223743.1"/>
    <property type="molecule type" value="Genomic_DNA"/>
</dbReference>
<evidence type="ECO:0000256" key="1">
    <source>
        <dbReference type="SAM" id="MobiDB-lite"/>
    </source>
</evidence>